<keyword evidence="8" id="KW-0186">Copper</keyword>
<reference evidence="12 13" key="1">
    <citation type="submission" date="2017-06" db="EMBL/GenBank/DDBJ databases">
        <authorList>
            <consortium name="Pathogen Informatics"/>
        </authorList>
    </citation>
    <scope>NUCLEOTIDE SEQUENCE [LARGE SCALE GENOMIC DNA]</scope>
    <source>
        <strain evidence="12 13">NCTC13039</strain>
    </source>
</reference>
<evidence type="ECO:0000256" key="4">
    <source>
        <dbReference type="ARBA" id="ARBA00022679"/>
    </source>
</evidence>
<keyword evidence="4" id="KW-0808">Transferase</keyword>
<dbReference type="EMBL" id="LT906453">
    <property type="protein sequence ID" value="SNV21227.1"/>
    <property type="molecule type" value="Genomic_DNA"/>
</dbReference>
<gene>
    <name evidence="12" type="primary">yfiH</name>
    <name evidence="12" type="ORF">SAMEA4475696_01172</name>
</gene>
<evidence type="ECO:0000256" key="3">
    <source>
        <dbReference type="ARBA" id="ARBA00007353"/>
    </source>
</evidence>
<dbReference type="InterPro" id="IPR038371">
    <property type="entry name" value="Cu_polyphenol_OxRdtase_sf"/>
</dbReference>
<dbReference type="AlphaFoldDB" id="A0A239VGB6"/>
<keyword evidence="7" id="KW-0862">Zinc</keyword>
<dbReference type="RefSeq" id="WP_208304944.1">
    <property type="nucleotide sequence ID" value="NZ_JAAFNU010000001.1"/>
</dbReference>
<evidence type="ECO:0000256" key="5">
    <source>
        <dbReference type="ARBA" id="ARBA00022723"/>
    </source>
</evidence>
<protein>
    <submittedName>
        <fullName evidence="12">Laccase domain protein yfiH</fullName>
    </submittedName>
</protein>
<dbReference type="GO" id="GO:0005507">
    <property type="term" value="F:copper ion binding"/>
    <property type="evidence" value="ECO:0007669"/>
    <property type="project" value="TreeGrafter"/>
</dbReference>
<dbReference type="Gene3D" id="3.60.140.10">
    <property type="entry name" value="CNF1/YfiH-like putative cysteine hydrolases"/>
    <property type="match status" value="1"/>
</dbReference>
<organism evidence="12 13">
    <name type="scientific">Dermatophilus congolensis</name>
    <dbReference type="NCBI Taxonomy" id="1863"/>
    <lineage>
        <taxon>Bacteria</taxon>
        <taxon>Bacillati</taxon>
        <taxon>Actinomycetota</taxon>
        <taxon>Actinomycetes</taxon>
        <taxon>Micrococcales</taxon>
        <taxon>Dermatophilaceae</taxon>
        <taxon>Dermatophilus</taxon>
    </lineage>
</organism>
<evidence type="ECO:0000256" key="6">
    <source>
        <dbReference type="ARBA" id="ARBA00022801"/>
    </source>
</evidence>
<evidence type="ECO:0000256" key="7">
    <source>
        <dbReference type="ARBA" id="ARBA00022833"/>
    </source>
</evidence>
<evidence type="ECO:0000256" key="10">
    <source>
        <dbReference type="ARBA" id="ARBA00048968"/>
    </source>
</evidence>
<evidence type="ECO:0000256" key="9">
    <source>
        <dbReference type="ARBA" id="ARBA00047989"/>
    </source>
</evidence>
<comment type="catalytic activity">
    <reaction evidence="11">
        <text>S-methyl-5'-thioadenosine + phosphate = 5-(methylsulfanyl)-alpha-D-ribose 1-phosphate + adenine</text>
        <dbReference type="Rhea" id="RHEA:11852"/>
        <dbReference type="ChEBI" id="CHEBI:16708"/>
        <dbReference type="ChEBI" id="CHEBI:17509"/>
        <dbReference type="ChEBI" id="CHEBI:43474"/>
        <dbReference type="ChEBI" id="CHEBI:58533"/>
        <dbReference type="EC" id="2.4.2.28"/>
    </reaction>
    <physiologicalReaction direction="left-to-right" evidence="11">
        <dbReference type="Rhea" id="RHEA:11853"/>
    </physiologicalReaction>
</comment>
<evidence type="ECO:0000256" key="8">
    <source>
        <dbReference type="ARBA" id="ARBA00023008"/>
    </source>
</evidence>
<comment type="catalytic activity">
    <reaction evidence="10">
        <text>adenosine + phosphate = alpha-D-ribose 1-phosphate + adenine</text>
        <dbReference type="Rhea" id="RHEA:27642"/>
        <dbReference type="ChEBI" id="CHEBI:16335"/>
        <dbReference type="ChEBI" id="CHEBI:16708"/>
        <dbReference type="ChEBI" id="CHEBI:43474"/>
        <dbReference type="ChEBI" id="CHEBI:57720"/>
        <dbReference type="EC" id="2.4.2.1"/>
    </reaction>
    <physiologicalReaction direction="left-to-right" evidence="10">
        <dbReference type="Rhea" id="RHEA:27643"/>
    </physiologicalReaction>
</comment>
<comment type="catalytic activity">
    <reaction evidence="1">
        <text>inosine + phosphate = alpha-D-ribose 1-phosphate + hypoxanthine</text>
        <dbReference type="Rhea" id="RHEA:27646"/>
        <dbReference type="ChEBI" id="CHEBI:17368"/>
        <dbReference type="ChEBI" id="CHEBI:17596"/>
        <dbReference type="ChEBI" id="CHEBI:43474"/>
        <dbReference type="ChEBI" id="CHEBI:57720"/>
        <dbReference type="EC" id="2.4.2.1"/>
    </reaction>
    <physiologicalReaction direction="left-to-right" evidence="1">
        <dbReference type="Rhea" id="RHEA:27647"/>
    </physiologicalReaction>
</comment>
<evidence type="ECO:0000313" key="12">
    <source>
        <dbReference type="EMBL" id="SNV21227.1"/>
    </source>
</evidence>
<dbReference type="InterPro" id="IPR011324">
    <property type="entry name" value="Cytotoxic_necrot_fac-like_cat"/>
</dbReference>
<dbReference type="STRING" id="1121387.GCA_000429885_00917"/>
<comment type="function">
    <text evidence="2">Purine nucleoside enzyme that catalyzes the phosphorolysis of adenosine and inosine nucleosides, yielding D-ribose 1-phosphate and the respective free bases, adenine and hypoxanthine. Also catalyzes the phosphorolysis of S-methyl-5'-thioadenosine into adenine and S-methyl-5-thio-alpha-D-ribose 1-phosphate. Also has adenosine deaminase activity.</text>
</comment>
<evidence type="ECO:0000256" key="1">
    <source>
        <dbReference type="ARBA" id="ARBA00000553"/>
    </source>
</evidence>
<accession>A0A239VGB6</accession>
<keyword evidence="13" id="KW-1185">Reference proteome</keyword>
<sequence length="257" mass="27100">MLYARGVLPMDHHLGDGEHRVAWGFTDAGGHLPESGQEEPAYGEFNVGGHVGDDLARVMANRVALAREMGVGSGGVVFMNQVHGNDVAVVDGPWGQGPVADVDALVTTRPGLGLGVLVADCVPVVFADVRAGVVGVAHAGRRGMLSGVATRTVTVMRELGAERVVAWIGPSICGECYEVPVELAREAELVRPGVRSRTRWGSAGIDVAAGVEMELRAAEVEVNRISGCTLEDRSLYSYRRHKVTGRFAGVVVLDPAV</sequence>
<dbReference type="PANTHER" id="PTHR30616">
    <property type="entry name" value="UNCHARACTERIZED PROTEIN YFIH"/>
    <property type="match status" value="1"/>
</dbReference>
<dbReference type="Pfam" id="PF02578">
    <property type="entry name" value="Cu-oxidase_4"/>
    <property type="match status" value="1"/>
</dbReference>
<proteinExistence type="inferred from homology"/>
<keyword evidence="5" id="KW-0479">Metal-binding</keyword>
<dbReference type="SUPFAM" id="SSF64438">
    <property type="entry name" value="CNF1/YfiH-like putative cysteine hydrolases"/>
    <property type="match status" value="1"/>
</dbReference>
<dbReference type="CDD" id="cd16833">
    <property type="entry name" value="YfiH"/>
    <property type="match status" value="1"/>
</dbReference>
<dbReference type="PANTHER" id="PTHR30616:SF2">
    <property type="entry name" value="PURINE NUCLEOSIDE PHOSPHORYLASE LACC1"/>
    <property type="match status" value="1"/>
</dbReference>
<evidence type="ECO:0000313" key="13">
    <source>
        <dbReference type="Proteomes" id="UP000242637"/>
    </source>
</evidence>
<evidence type="ECO:0000256" key="11">
    <source>
        <dbReference type="ARBA" id="ARBA00049893"/>
    </source>
</evidence>
<comment type="similarity">
    <text evidence="3">Belongs to the purine nucleoside phosphorylase YfiH/LACC1 family.</text>
</comment>
<dbReference type="KEGG" id="dco:SAMEA4475696_1172"/>
<dbReference type="Proteomes" id="UP000242637">
    <property type="component" value="Chromosome 1"/>
</dbReference>
<comment type="catalytic activity">
    <reaction evidence="9">
        <text>adenosine + H2O + H(+) = inosine + NH4(+)</text>
        <dbReference type="Rhea" id="RHEA:24408"/>
        <dbReference type="ChEBI" id="CHEBI:15377"/>
        <dbReference type="ChEBI" id="CHEBI:15378"/>
        <dbReference type="ChEBI" id="CHEBI:16335"/>
        <dbReference type="ChEBI" id="CHEBI:17596"/>
        <dbReference type="ChEBI" id="CHEBI:28938"/>
        <dbReference type="EC" id="3.5.4.4"/>
    </reaction>
    <physiologicalReaction direction="left-to-right" evidence="9">
        <dbReference type="Rhea" id="RHEA:24409"/>
    </physiologicalReaction>
</comment>
<name>A0A239VGB6_9MICO</name>
<dbReference type="GO" id="GO:0016787">
    <property type="term" value="F:hydrolase activity"/>
    <property type="evidence" value="ECO:0007669"/>
    <property type="project" value="UniProtKB-KW"/>
</dbReference>
<dbReference type="InterPro" id="IPR003730">
    <property type="entry name" value="Cu_polyphenol_OxRdtase"/>
</dbReference>
<evidence type="ECO:0000256" key="2">
    <source>
        <dbReference type="ARBA" id="ARBA00003215"/>
    </source>
</evidence>
<keyword evidence="6" id="KW-0378">Hydrolase</keyword>
<dbReference type="GO" id="GO:0017061">
    <property type="term" value="F:S-methyl-5-thioadenosine phosphorylase activity"/>
    <property type="evidence" value="ECO:0007669"/>
    <property type="project" value="UniProtKB-EC"/>
</dbReference>